<dbReference type="OrthoDB" id="271628at2759"/>
<organism evidence="4 5">
    <name type="scientific">Reticulomyxa filosa</name>
    <dbReference type="NCBI Taxonomy" id="46433"/>
    <lineage>
        <taxon>Eukaryota</taxon>
        <taxon>Sar</taxon>
        <taxon>Rhizaria</taxon>
        <taxon>Retaria</taxon>
        <taxon>Foraminifera</taxon>
        <taxon>Monothalamids</taxon>
        <taxon>Reticulomyxidae</taxon>
        <taxon>Reticulomyxa</taxon>
    </lineage>
</organism>
<dbReference type="Pfam" id="PF06602">
    <property type="entry name" value="Myotub-related"/>
    <property type="match status" value="1"/>
</dbReference>
<dbReference type="InterPro" id="IPR016130">
    <property type="entry name" value="Tyr_Pase_AS"/>
</dbReference>
<feature type="active site" description="Phosphocysteine intermediate" evidence="1">
    <location>
        <position position="209"/>
    </location>
</feature>
<dbReference type="AlphaFoldDB" id="X6MAY0"/>
<dbReference type="OMA" id="FTERCAF"/>
<comment type="caution">
    <text evidence="4">The sequence shown here is derived from an EMBL/GenBank/DDBJ whole genome shotgun (WGS) entry which is preliminary data.</text>
</comment>
<gene>
    <name evidence="4" type="ORF">RFI_27181</name>
</gene>
<reference evidence="4 5" key="1">
    <citation type="journal article" date="2013" name="Curr. Biol.">
        <title>The Genome of the Foraminiferan Reticulomyxa filosa.</title>
        <authorList>
            <person name="Glockner G."/>
            <person name="Hulsmann N."/>
            <person name="Schleicher M."/>
            <person name="Noegel A.A."/>
            <person name="Eichinger L."/>
            <person name="Gallinger C."/>
            <person name="Pawlowski J."/>
            <person name="Sierra R."/>
            <person name="Euteneuer U."/>
            <person name="Pillet L."/>
            <person name="Moustafa A."/>
            <person name="Platzer M."/>
            <person name="Groth M."/>
            <person name="Szafranski K."/>
            <person name="Schliwa M."/>
        </authorList>
    </citation>
    <scope>NUCLEOTIDE SEQUENCE [LARGE SCALE GENOMIC DNA]</scope>
</reference>
<dbReference type="InterPro" id="IPR029021">
    <property type="entry name" value="Prot-tyrosine_phosphatase-like"/>
</dbReference>
<dbReference type="InterPro" id="IPR030564">
    <property type="entry name" value="Myotubularin"/>
</dbReference>
<feature type="binding site" evidence="2">
    <location>
        <begin position="209"/>
        <end position="215"/>
    </location>
    <ligand>
        <name>substrate</name>
    </ligand>
</feature>
<dbReference type="EMBL" id="ASPP01023598">
    <property type="protein sequence ID" value="ETO10195.1"/>
    <property type="molecule type" value="Genomic_DNA"/>
</dbReference>
<evidence type="ECO:0000256" key="2">
    <source>
        <dbReference type="PIRSR" id="PIRSR630564-2"/>
    </source>
</evidence>
<evidence type="ECO:0000259" key="3">
    <source>
        <dbReference type="PROSITE" id="PS51339"/>
    </source>
</evidence>
<dbReference type="GO" id="GO:0005737">
    <property type="term" value="C:cytoplasm"/>
    <property type="evidence" value="ECO:0007669"/>
    <property type="project" value="TreeGrafter"/>
</dbReference>
<dbReference type="InterPro" id="IPR003595">
    <property type="entry name" value="Tyr_Pase_cat"/>
</dbReference>
<accession>X6MAY0</accession>
<feature type="domain" description="Myotubularin phosphatase" evidence="3">
    <location>
        <begin position="1"/>
        <end position="350"/>
    </location>
</feature>
<dbReference type="SMART" id="SM00404">
    <property type="entry name" value="PTPc_motif"/>
    <property type="match status" value="1"/>
</dbReference>
<dbReference type="InterPro" id="IPR010569">
    <property type="entry name" value="Myotubularin-like_Pase_dom"/>
</dbReference>
<sequence>MMEEEYRRLGWKDGDPMCPFRVSKLNVNYELCDTYPTLLLVPQGAKDDLLTAAASYRSRNRLPVITWANAQGVTLSRCSQPTSGMVNRRNTEDEDLLALINKINTCSNSFVICDCRPRANAMANKIQGKGFEGDSYAQSHLMFFDIENIHKMRHSLALLKKCCENQLDSNWYLNLNETKWVQHLSKILQCARRVAHMCNKDKYSVLVHCSDGWDRTAQVCALAELLLDPFYRTFKGFEVLIRKEWLWFGHNFLDCVYQIMCQYSWAFEFTHDLVMELMLHLNSGRFGDFFCNCQKEREDMQLWIKTPSLWRYLHRNWKQNKYRNPGYKYSQDMLKPRYYVRDLTLWDDAYCRFTSHDQDKKTLKPIDISLLPTVVREREFEISGTVV</sequence>
<dbReference type="SUPFAM" id="SSF52799">
    <property type="entry name" value="(Phosphotyrosine protein) phosphatases II"/>
    <property type="match status" value="1"/>
</dbReference>
<dbReference type="PROSITE" id="PS00383">
    <property type="entry name" value="TYR_PHOSPHATASE_1"/>
    <property type="match status" value="1"/>
</dbReference>
<name>X6MAY0_RETFI</name>
<dbReference type="Gene3D" id="3.90.190.10">
    <property type="entry name" value="Protein tyrosine phosphatase superfamily"/>
    <property type="match status" value="1"/>
</dbReference>
<feature type="binding site" evidence="2">
    <location>
        <begin position="148"/>
        <end position="149"/>
    </location>
    <ligand>
        <name>substrate</name>
    </ligand>
</feature>
<evidence type="ECO:0000313" key="5">
    <source>
        <dbReference type="Proteomes" id="UP000023152"/>
    </source>
</evidence>
<dbReference type="Proteomes" id="UP000023152">
    <property type="component" value="Unassembled WGS sequence"/>
</dbReference>
<dbReference type="PROSITE" id="PS51339">
    <property type="entry name" value="PPASE_MYOTUBULARIN"/>
    <property type="match status" value="1"/>
</dbReference>
<protein>
    <submittedName>
        <fullName evidence="4">Myotubularin isoform 2</fullName>
    </submittedName>
</protein>
<evidence type="ECO:0000313" key="4">
    <source>
        <dbReference type="EMBL" id="ETO10195.1"/>
    </source>
</evidence>
<evidence type="ECO:0000256" key="1">
    <source>
        <dbReference type="PIRSR" id="PIRSR630564-1"/>
    </source>
</evidence>
<keyword evidence="5" id="KW-1185">Reference proteome</keyword>
<proteinExistence type="predicted"/>
<dbReference type="PANTHER" id="PTHR10807">
    <property type="entry name" value="MYOTUBULARIN-RELATED"/>
    <property type="match status" value="1"/>
</dbReference>